<dbReference type="EMBL" id="JBBNAE010000007">
    <property type="protein sequence ID" value="KAK9110383.1"/>
    <property type="molecule type" value="Genomic_DNA"/>
</dbReference>
<dbReference type="Proteomes" id="UP001417504">
    <property type="component" value="Unassembled WGS sequence"/>
</dbReference>
<accession>A0AAP0I813</accession>
<keyword evidence="2" id="KW-0806">Transcription termination</keyword>
<organism evidence="4 5">
    <name type="scientific">Stephania japonica</name>
    <dbReference type="NCBI Taxonomy" id="461633"/>
    <lineage>
        <taxon>Eukaryota</taxon>
        <taxon>Viridiplantae</taxon>
        <taxon>Streptophyta</taxon>
        <taxon>Embryophyta</taxon>
        <taxon>Tracheophyta</taxon>
        <taxon>Spermatophyta</taxon>
        <taxon>Magnoliopsida</taxon>
        <taxon>Ranunculales</taxon>
        <taxon>Menispermaceae</taxon>
        <taxon>Menispermoideae</taxon>
        <taxon>Cissampelideae</taxon>
        <taxon>Stephania</taxon>
    </lineage>
</organism>
<gene>
    <name evidence="4" type="ORF">Sjap_018443</name>
</gene>
<evidence type="ECO:0000313" key="4">
    <source>
        <dbReference type="EMBL" id="KAK9110383.1"/>
    </source>
</evidence>
<dbReference type="SMART" id="SM00733">
    <property type="entry name" value="Mterf"/>
    <property type="match status" value="3"/>
</dbReference>
<reference evidence="4 5" key="1">
    <citation type="submission" date="2024-01" db="EMBL/GenBank/DDBJ databases">
        <title>Genome assemblies of Stephania.</title>
        <authorList>
            <person name="Yang L."/>
        </authorList>
    </citation>
    <scope>NUCLEOTIDE SEQUENCE [LARGE SCALE GENOMIC DNA]</scope>
    <source>
        <strain evidence="4">QJT</strain>
        <tissue evidence="4">Leaf</tissue>
    </source>
</reference>
<proteinExistence type="inferred from homology"/>
<keyword evidence="5" id="KW-1185">Reference proteome</keyword>
<dbReference type="PANTHER" id="PTHR13068">
    <property type="entry name" value="CGI-12 PROTEIN-RELATED"/>
    <property type="match status" value="1"/>
</dbReference>
<name>A0AAP0I813_9MAGN</name>
<dbReference type="GO" id="GO:0003676">
    <property type="term" value="F:nucleic acid binding"/>
    <property type="evidence" value="ECO:0007669"/>
    <property type="project" value="InterPro"/>
</dbReference>
<dbReference type="InterPro" id="IPR038538">
    <property type="entry name" value="MTERF_sf"/>
</dbReference>
<dbReference type="Pfam" id="PF02536">
    <property type="entry name" value="mTERF"/>
    <property type="match status" value="1"/>
</dbReference>
<sequence>MMGKTKFPIPNEQHMMRRFDIVMKMRSIPLKGAFGFCKFIVDMVHLHTVTCILANGVFMESVLSIGTSEGIFTLSTTTATTPENFSSSDESSSFTVSYLINSCGLSPESALSASNKVRFKSASKPDLVLHLFRNHGFSNTQIANLITKHPSLLLAKPNKTILTKLEFLKQIGFSEDDIADFLSKDPTFMLRSLERTIKPSCEYLKSLLGTNQKVVAAIKNSRSTWIFQFDLERIISHKVEILRKYGVTEGNIVKLVTARTRSLGNKDDKFEELVGNVSEMGFDPSSSQFVHAIDVLAGMKSDTLEAKLQLIASHGWSRCEIALAIRNQPVLVAL</sequence>
<evidence type="ECO:0000256" key="2">
    <source>
        <dbReference type="ARBA" id="ARBA00022472"/>
    </source>
</evidence>
<dbReference type="Gene3D" id="1.25.70.10">
    <property type="entry name" value="Transcription termination factor 3, mitochondrial"/>
    <property type="match status" value="1"/>
</dbReference>
<evidence type="ECO:0000256" key="3">
    <source>
        <dbReference type="ARBA" id="ARBA00022946"/>
    </source>
</evidence>
<keyword evidence="2" id="KW-0805">Transcription regulation</keyword>
<dbReference type="GO" id="GO:0006353">
    <property type="term" value="P:DNA-templated transcription termination"/>
    <property type="evidence" value="ECO:0007669"/>
    <property type="project" value="UniProtKB-KW"/>
</dbReference>
<comment type="caution">
    <text evidence="4">The sequence shown here is derived from an EMBL/GenBank/DDBJ whole genome shotgun (WGS) entry which is preliminary data.</text>
</comment>
<protein>
    <submittedName>
        <fullName evidence="4">Uncharacterized protein</fullName>
    </submittedName>
</protein>
<evidence type="ECO:0000256" key="1">
    <source>
        <dbReference type="ARBA" id="ARBA00007692"/>
    </source>
</evidence>
<evidence type="ECO:0000313" key="5">
    <source>
        <dbReference type="Proteomes" id="UP001417504"/>
    </source>
</evidence>
<dbReference type="PANTHER" id="PTHR13068:SF236">
    <property type="entry name" value="OS02G0749800 PROTEIN"/>
    <property type="match status" value="1"/>
</dbReference>
<dbReference type="InterPro" id="IPR003690">
    <property type="entry name" value="MTERF"/>
</dbReference>
<comment type="similarity">
    <text evidence="1">Belongs to the mTERF family.</text>
</comment>
<dbReference type="AlphaFoldDB" id="A0AAP0I813"/>
<keyword evidence="2" id="KW-0804">Transcription</keyword>
<keyword evidence="3" id="KW-0809">Transit peptide</keyword>